<evidence type="ECO:0000256" key="6">
    <source>
        <dbReference type="SAM" id="Phobius"/>
    </source>
</evidence>
<dbReference type="EMBL" id="WVTA01000006">
    <property type="protein sequence ID" value="KAK3208956.1"/>
    <property type="molecule type" value="Genomic_DNA"/>
</dbReference>
<dbReference type="GO" id="GO:0016020">
    <property type="term" value="C:membrane"/>
    <property type="evidence" value="ECO:0007669"/>
    <property type="project" value="UniProtKB-SubCell"/>
</dbReference>
<dbReference type="PANTHER" id="PTHR15549">
    <property type="entry name" value="PAIRED IMMUNOGLOBULIN-LIKE TYPE 2 RECEPTOR"/>
    <property type="match status" value="1"/>
</dbReference>
<evidence type="ECO:0008006" key="10">
    <source>
        <dbReference type="Google" id="ProtNLM"/>
    </source>
</evidence>
<keyword evidence="3 6" id="KW-1133">Transmembrane helix</keyword>
<keyword evidence="2 6" id="KW-0812">Transmembrane</keyword>
<organism evidence="8 9">
    <name type="scientific">Pseudopithomyces chartarum</name>
    <dbReference type="NCBI Taxonomy" id="1892770"/>
    <lineage>
        <taxon>Eukaryota</taxon>
        <taxon>Fungi</taxon>
        <taxon>Dikarya</taxon>
        <taxon>Ascomycota</taxon>
        <taxon>Pezizomycotina</taxon>
        <taxon>Dothideomycetes</taxon>
        <taxon>Pleosporomycetidae</taxon>
        <taxon>Pleosporales</taxon>
        <taxon>Massarineae</taxon>
        <taxon>Didymosphaeriaceae</taxon>
        <taxon>Pseudopithomyces</taxon>
    </lineage>
</organism>
<name>A0AAN6RGW5_9PLEO</name>
<comment type="subcellular location">
    <subcellularLocation>
        <location evidence="1">Membrane</location>
        <topology evidence="1">Single-pass membrane protein</topology>
    </subcellularLocation>
</comment>
<comment type="caution">
    <text evidence="8">The sequence shown here is derived from an EMBL/GenBank/DDBJ whole genome shotgun (WGS) entry which is preliminary data.</text>
</comment>
<evidence type="ECO:0000256" key="7">
    <source>
        <dbReference type="SAM" id="SignalP"/>
    </source>
</evidence>
<dbReference type="InterPro" id="IPR051694">
    <property type="entry name" value="Immunoregulatory_rcpt-like"/>
</dbReference>
<feature type="compositionally biased region" description="Polar residues" evidence="5">
    <location>
        <begin position="336"/>
        <end position="346"/>
    </location>
</feature>
<reference evidence="8 9" key="1">
    <citation type="submission" date="2021-02" db="EMBL/GenBank/DDBJ databases">
        <title>Genome assembly of Pseudopithomyces chartarum.</title>
        <authorList>
            <person name="Jauregui R."/>
            <person name="Singh J."/>
            <person name="Voisey C."/>
        </authorList>
    </citation>
    <scope>NUCLEOTIDE SEQUENCE [LARGE SCALE GENOMIC DNA]</scope>
    <source>
        <strain evidence="8 9">AGR01</strain>
    </source>
</reference>
<evidence type="ECO:0000313" key="8">
    <source>
        <dbReference type="EMBL" id="KAK3208956.1"/>
    </source>
</evidence>
<evidence type="ECO:0000256" key="5">
    <source>
        <dbReference type="SAM" id="MobiDB-lite"/>
    </source>
</evidence>
<feature type="transmembrane region" description="Helical" evidence="6">
    <location>
        <begin position="374"/>
        <end position="395"/>
    </location>
</feature>
<dbReference type="PANTHER" id="PTHR15549:SF26">
    <property type="entry name" value="AXIAL BUDDING PATTERN PROTEIN 2-RELATED"/>
    <property type="match status" value="1"/>
</dbReference>
<accession>A0AAN6RGW5</accession>
<evidence type="ECO:0000256" key="1">
    <source>
        <dbReference type="ARBA" id="ARBA00004167"/>
    </source>
</evidence>
<dbReference type="GO" id="GO:0071944">
    <property type="term" value="C:cell periphery"/>
    <property type="evidence" value="ECO:0007669"/>
    <property type="project" value="UniProtKB-ARBA"/>
</dbReference>
<evidence type="ECO:0000256" key="2">
    <source>
        <dbReference type="ARBA" id="ARBA00022692"/>
    </source>
</evidence>
<evidence type="ECO:0000313" key="9">
    <source>
        <dbReference type="Proteomes" id="UP001280581"/>
    </source>
</evidence>
<feature type="region of interest" description="Disordered" evidence="5">
    <location>
        <begin position="324"/>
        <end position="362"/>
    </location>
</feature>
<keyword evidence="7" id="KW-0732">Signal</keyword>
<keyword evidence="9" id="KW-1185">Reference proteome</keyword>
<feature type="chain" id="PRO_5042997178" description="Mid2 domain-containing protein" evidence="7">
    <location>
        <begin position="24"/>
        <end position="549"/>
    </location>
</feature>
<feature type="region of interest" description="Disordered" evidence="5">
    <location>
        <begin position="418"/>
        <end position="512"/>
    </location>
</feature>
<feature type="compositionally biased region" description="Polar residues" evidence="5">
    <location>
        <begin position="436"/>
        <end position="449"/>
    </location>
</feature>
<protein>
    <recommendedName>
        <fullName evidence="10">Mid2 domain-containing protein</fullName>
    </recommendedName>
</protein>
<evidence type="ECO:0000256" key="3">
    <source>
        <dbReference type="ARBA" id="ARBA00022989"/>
    </source>
</evidence>
<feature type="compositionally biased region" description="Polar residues" evidence="5">
    <location>
        <begin position="460"/>
        <end position="470"/>
    </location>
</feature>
<evidence type="ECO:0000256" key="4">
    <source>
        <dbReference type="ARBA" id="ARBA00023136"/>
    </source>
</evidence>
<proteinExistence type="predicted"/>
<dbReference type="AlphaFoldDB" id="A0AAN6RGW5"/>
<keyword evidence="4 6" id="KW-0472">Membrane</keyword>
<gene>
    <name evidence="8" type="ORF">GRF29_69g256259</name>
</gene>
<sequence>MRLSSVSTFIVPLFLCFLDATDAVKRVPGHSPKAQSKHSLVTASQSLYNASFQQPLFRVPQMMGPASAIAGSMSTNSFARLIRRDTCENLQNCASLEGGGKGKCCGPSDASWCCGDQDDCGPGDGNFCGPHRTTCGDLSNCVTLSDGASGRCCLGKDGNGDWCCGIDYLCGDGVDGNFCSWVLTTITLVSTGTTTVTTTDETTITEPGDTEWTTVTSTSIKVVTVSSADVATKVEFVTRTAAARLARRVASPKNTAAAPTALEKRAPLITQAPTPIKRKQKSLEDRDVIVSTVTGNTRMFENNADGWIYKYRICFSDETTTTVTSTITQPGEATGQPDTEIQASDPSSNSGNGGGGADNQYDNSHAGLSTAAKAGIGAGTGIGSLVICLIIGFICRRRRKTKREEQKTLINDTIAATAAQYGRPHPESVSPPMTEIGSSKYASNGNAMPSSPPERYSDLIPTNRTTSQSPPYAPQAYSHELASSPASQHTYPRPPSPRVADGQRMHSYGNSAEMYSQMPAEVAAMHSPRPQAVQPMRVNNMSDMNEWRQ</sequence>
<feature type="signal peptide" evidence="7">
    <location>
        <begin position="1"/>
        <end position="23"/>
    </location>
</feature>
<dbReference type="Proteomes" id="UP001280581">
    <property type="component" value="Unassembled WGS sequence"/>
</dbReference>